<keyword evidence="3" id="KW-1185">Reference proteome</keyword>
<sequence length="85" mass="9669">MAKYYYVNKKTGRSAIHRVHTADCPLLAPLEERFFLGTFYSQLDAVKQARKYYLRAEICESCGQRPLKKPSMKKSALPAAPLLSC</sequence>
<accession>A0A2L0IG65</accession>
<dbReference type="EMBL" id="CP026377">
    <property type="protein sequence ID" value="AUX93490.1"/>
    <property type="molecule type" value="Genomic_DNA"/>
</dbReference>
<feature type="region of interest" description="Disordered" evidence="1">
    <location>
        <begin position="66"/>
        <end position="85"/>
    </location>
</feature>
<proteinExistence type="predicted"/>
<dbReference type="KEGG" id="pgz:C2E15_10650"/>
<evidence type="ECO:0000313" key="3">
    <source>
        <dbReference type="Proteomes" id="UP000238365"/>
    </source>
</evidence>
<protein>
    <submittedName>
        <fullName evidence="2">Uncharacterized protein</fullName>
    </submittedName>
</protein>
<name>A0A2L0IG65_9GAMM</name>
<gene>
    <name evidence="2" type="ORF">C2E15_10650</name>
</gene>
<evidence type="ECO:0000256" key="1">
    <source>
        <dbReference type="SAM" id="MobiDB-lite"/>
    </source>
</evidence>
<dbReference type="Proteomes" id="UP000238365">
    <property type="component" value="Chromosome"/>
</dbReference>
<evidence type="ECO:0000313" key="2">
    <source>
        <dbReference type="EMBL" id="AUX93490.1"/>
    </source>
</evidence>
<dbReference type="AlphaFoldDB" id="A0A2L0IG65"/>
<reference evidence="2 3" key="1">
    <citation type="submission" date="2018-01" db="EMBL/GenBank/DDBJ databases">
        <title>Complete and assembled Genome of Pantoea gaviniae DSM22758T.</title>
        <authorList>
            <person name="Stevens M.J.A."/>
            <person name="Zurfluh K."/>
            <person name="Stephan R."/>
        </authorList>
    </citation>
    <scope>NUCLEOTIDE SEQUENCE [LARGE SCALE GENOMIC DNA]</scope>
    <source>
        <strain evidence="2 3">DSM 22758</strain>
    </source>
</reference>
<organism evidence="2 3">
    <name type="scientific">Mixta gaviniae</name>
    <dbReference type="NCBI Taxonomy" id="665914"/>
    <lineage>
        <taxon>Bacteria</taxon>
        <taxon>Pseudomonadati</taxon>
        <taxon>Pseudomonadota</taxon>
        <taxon>Gammaproteobacteria</taxon>
        <taxon>Enterobacterales</taxon>
        <taxon>Erwiniaceae</taxon>
        <taxon>Mixta</taxon>
    </lineage>
</organism>